<dbReference type="PANTHER" id="PTHR45713">
    <property type="entry name" value="FTP DOMAIN-CONTAINING PROTEIN"/>
    <property type="match status" value="1"/>
</dbReference>
<dbReference type="AlphaFoldDB" id="A0A3Q1F549"/>
<keyword evidence="7" id="KW-0430">Lectin</keyword>
<evidence type="ECO:0000256" key="4">
    <source>
        <dbReference type="ARBA" id="ARBA00011233"/>
    </source>
</evidence>
<comment type="subunit">
    <text evidence="4">Homotrimer.</text>
</comment>
<evidence type="ECO:0000256" key="10">
    <source>
        <dbReference type="SAM" id="SignalP"/>
    </source>
</evidence>
<evidence type="ECO:0000259" key="11">
    <source>
        <dbReference type="SMART" id="SM00607"/>
    </source>
</evidence>
<dbReference type="InterPro" id="IPR051941">
    <property type="entry name" value="BG_Antigen-Binding_Lectin"/>
</dbReference>
<evidence type="ECO:0000256" key="3">
    <source>
        <dbReference type="ARBA" id="ARBA00010147"/>
    </source>
</evidence>
<dbReference type="Proteomes" id="UP000257200">
    <property type="component" value="Unplaced"/>
</dbReference>
<dbReference type="InterPro" id="IPR008979">
    <property type="entry name" value="Galactose-bd-like_sf"/>
</dbReference>
<dbReference type="SMART" id="SM00607">
    <property type="entry name" value="FTP"/>
    <property type="match status" value="1"/>
</dbReference>
<name>A0A3Q1F549_9TELE</name>
<keyword evidence="8" id="KW-0106">Calcium</keyword>
<keyword evidence="6" id="KW-0479">Metal-binding</keyword>
<protein>
    <recommendedName>
        <fullName evidence="11">Fucolectin tachylectin-4 pentraxin-1 domain-containing protein</fullName>
    </recommendedName>
</protein>
<keyword evidence="9" id="KW-1015">Disulfide bond</keyword>
<keyword evidence="5" id="KW-0964">Secreted</keyword>
<dbReference type="SUPFAM" id="SSF49785">
    <property type="entry name" value="Galactose-binding domain-like"/>
    <property type="match status" value="1"/>
</dbReference>
<sequence length="165" mass="18119">MMKLNVFLLLLLLTMSSASTHKNVALHGKATQSNRFEHDMSSASNAIDGNRDSEFSHGSCTHTAEETNPWWRVDLLEPYIITSITVTNRGDCCSERLNGLTIHIGNSLTNNGLDNPKVGTVAVAGRGESVTVTFTDRVEGRYVILTLPVYGYHAPTGEILSYYTK</sequence>
<dbReference type="PANTHER" id="PTHR45713:SF8">
    <property type="entry name" value="SI:CH211-215K15.4"/>
    <property type="match status" value="1"/>
</dbReference>
<dbReference type="Pfam" id="PF22633">
    <property type="entry name" value="F5_F8_type_C_2"/>
    <property type="match status" value="1"/>
</dbReference>
<dbReference type="InterPro" id="IPR006585">
    <property type="entry name" value="FTP1"/>
</dbReference>
<feature type="chain" id="PRO_5018693860" description="Fucolectin tachylectin-4 pentraxin-1 domain-containing protein" evidence="10">
    <location>
        <begin position="19"/>
        <end position="165"/>
    </location>
</feature>
<evidence type="ECO:0000256" key="8">
    <source>
        <dbReference type="ARBA" id="ARBA00022837"/>
    </source>
</evidence>
<evidence type="ECO:0000256" key="1">
    <source>
        <dbReference type="ARBA" id="ARBA00002219"/>
    </source>
</evidence>
<dbReference type="GO" id="GO:0010185">
    <property type="term" value="P:regulation of cellular defense response"/>
    <property type="evidence" value="ECO:0007669"/>
    <property type="project" value="UniProtKB-ARBA"/>
</dbReference>
<evidence type="ECO:0000256" key="7">
    <source>
        <dbReference type="ARBA" id="ARBA00022734"/>
    </source>
</evidence>
<dbReference type="STRING" id="80966.ENSAPOP00000011409"/>
<dbReference type="GO" id="GO:0005576">
    <property type="term" value="C:extracellular region"/>
    <property type="evidence" value="ECO:0007669"/>
    <property type="project" value="UniProtKB-SubCell"/>
</dbReference>
<feature type="domain" description="Fucolectin tachylectin-4 pentraxin-1" evidence="11">
    <location>
        <begin position="21"/>
        <end position="163"/>
    </location>
</feature>
<evidence type="ECO:0000313" key="13">
    <source>
        <dbReference type="Proteomes" id="UP000257200"/>
    </source>
</evidence>
<dbReference type="GO" id="GO:0042806">
    <property type="term" value="F:fucose binding"/>
    <property type="evidence" value="ECO:0007669"/>
    <property type="project" value="UniProtKB-ARBA"/>
</dbReference>
<evidence type="ECO:0000313" key="12">
    <source>
        <dbReference type="Ensembl" id="ENSAPOP00000011409.1"/>
    </source>
</evidence>
<dbReference type="GeneTree" id="ENSGT01060000248575"/>
<feature type="signal peptide" evidence="10">
    <location>
        <begin position="1"/>
        <end position="18"/>
    </location>
</feature>
<dbReference type="Ensembl" id="ENSAPOT00000031608.1">
    <property type="protein sequence ID" value="ENSAPOP00000011409.1"/>
    <property type="gene ID" value="ENSAPOG00000013975.1"/>
</dbReference>
<dbReference type="GO" id="GO:0001868">
    <property type="term" value="P:regulation of complement activation, lectin pathway"/>
    <property type="evidence" value="ECO:0007669"/>
    <property type="project" value="UniProtKB-ARBA"/>
</dbReference>
<dbReference type="InParanoid" id="A0A3Q1F549"/>
<accession>A0A3Q1F549</accession>
<reference evidence="12" key="1">
    <citation type="submission" date="2025-08" db="UniProtKB">
        <authorList>
            <consortium name="Ensembl"/>
        </authorList>
    </citation>
    <scope>IDENTIFICATION</scope>
</reference>
<dbReference type="Gene3D" id="2.60.120.260">
    <property type="entry name" value="Galactose-binding domain-like"/>
    <property type="match status" value="1"/>
</dbReference>
<keyword evidence="10" id="KW-0732">Signal</keyword>
<evidence type="ECO:0000256" key="9">
    <source>
        <dbReference type="ARBA" id="ARBA00023157"/>
    </source>
</evidence>
<proteinExistence type="inferred from homology"/>
<evidence type="ECO:0000256" key="5">
    <source>
        <dbReference type="ARBA" id="ARBA00022525"/>
    </source>
</evidence>
<evidence type="ECO:0000256" key="6">
    <source>
        <dbReference type="ARBA" id="ARBA00022723"/>
    </source>
</evidence>
<comment type="similarity">
    <text evidence="3">Belongs to the fucolectin family.</text>
</comment>
<organism evidence="12 13">
    <name type="scientific">Acanthochromis polyacanthus</name>
    <name type="common">spiny chromis</name>
    <dbReference type="NCBI Taxonomy" id="80966"/>
    <lineage>
        <taxon>Eukaryota</taxon>
        <taxon>Metazoa</taxon>
        <taxon>Chordata</taxon>
        <taxon>Craniata</taxon>
        <taxon>Vertebrata</taxon>
        <taxon>Euteleostomi</taxon>
        <taxon>Actinopterygii</taxon>
        <taxon>Neopterygii</taxon>
        <taxon>Teleostei</taxon>
        <taxon>Neoteleostei</taxon>
        <taxon>Acanthomorphata</taxon>
        <taxon>Ovalentaria</taxon>
        <taxon>Pomacentridae</taxon>
        <taxon>Acanthochromis</taxon>
    </lineage>
</organism>
<comment type="function">
    <text evidence="1">Acts as a defensive agent. Recognizes blood group fucosylated oligosaccharides including A, B, H and Lewis B-type antigens. Does not recognize Lewis A antigen and has low affinity for monovalent haptens.</text>
</comment>
<reference evidence="12" key="2">
    <citation type="submission" date="2025-09" db="UniProtKB">
        <authorList>
            <consortium name="Ensembl"/>
        </authorList>
    </citation>
    <scope>IDENTIFICATION</scope>
</reference>
<comment type="subcellular location">
    <subcellularLocation>
        <location evidence="2">Secreted</location>
    </subcellularLocation>
</comment>
<keyword evidence="13" id="KW-1185">Reference proteome</keyword>
<dbReference type="GO" id="GO:0046872">
    <property type="term" value="F:metal ion binding"/>
    <property type="evidence" value="ECO:0007669"/>
    <property type="project" value="UniProtKB-KW"/>
</dbReference>
<evidence type="ECO:0000256" key="2">
    <source>
        <dbReference type="ARBA" id="ARBA00004613"/>
    </source>
</evidence>